<dbReference type="KEGG" id="pstg:E8M01_23325"/>
<name>A0A4D7BGJ9_9HYPH</name>
<dbReference type="Proteomes" id="UP000298781">
    <property type="component" value="Chromosome"/>
</dbReference>
<organism evidence="2 3">
    <name type="scientific">Phreatobacter stygius</name>
    <dbReference type="NCBI Taxonomy" id="1940610"/>
    <lineage>
        <taxon>Bacteria</taxon>
        <taxon>Pseudomonadati</taxon>
        <taxon>Pseudomonadota</taxon>
        <taxon>Alphaproteobacteria</taxon>
        <taxon>Hyphomicrobiales</taxon>
        <taxon>Phreatobacteraceae</taxon>
        <taxon>Phreatobacter</taxon>
    </lineage>
</organism>
<keyword evidence="3" id="KW-1185">Reference proteome</keyword>
<protein>
    <submittedName>
        <fullName evidence="2">Uncharacterized protein</fullName>
    </submittedName>
</protein>
<accession>A0A4D7BGJ9</accession>
<dbReference type="AlphaFoldDB" id="A0A4D7BGJ9"/>
<sequence>MSWVVRGETPTEIGGEAGERDAPESRGNQGGGFAQGVADHAVDRLLDRAAAPFGGQGGRWWFVAFHVT</sequence>
<evidence type="ECO:0000313" key="3">
    <source>
        <dbReference type="Proteomes" id="UP000298781"/>
    </source>
</evidence>
<dbReference type="EMBL" id="CP039690">
    <property type="protein sequence ID" value="QCI66917.1"/>
    <property type="molecule type" value="Genomic_DNA"/>
</dbReference>
<feature type="region of interest" description="Disordered" evidence="1">
    <location>
        <begin position="1"/>
        <end position="35"/>
    </location>
</feature>
<proteinExistence type="predicted"/>
<evidence type="ECO:0000256" key="1">
    <source>
        <dbReference type="SAM" id="MobiDB-lite"/>
    </source>
</evidence>
<reference evidence="2 3" key="1">
    <citation type="submission" date="2019-04" db="EMBL/GenBank/DDBJ databases">
        <title>Phreatobacter aquaticus sp. nov.</title>
        <authorList>
            <person name="Choi A."/>
        </authorList>
    </citation>
    <scope>NUCLEOTIDE SEQUENCE [LARGE SCALE GENOMIC DNA]</scope>
    <source>
        <strain evidence="2 3">KCTC 52518</strain>
    </source>
</reference>
<dbReference type="RefSeq" id="WP_136962355.1">
    <property type="nucleotide sequence ID" value="NZ_CP039690.1"/>
</dbReference>
<gene>
    <name evidence="2" type="ORF">E8M01_23325</name>
</gene>
<evidence type="ECO:0000313" key="2">
    <source>
        <dbReference type="EMBL" id="QCI66917.1"/>
    </source>
</evidence>